<evidence type="ECO:0000256" key="1">
    <source>
        <dbReference type="SAM" id="MobiDB-lite"/>
    </source>
</evidence>
<keyword evidence="3" id="KW-1185">Reference proteome</keyword>
<dbReference type="Proteomes" id="UP000800096">
    <property type="component" value="Unassembled WGS sequence"/>
</dbReference>
<evidence type="ECO:0000313" key="2">
    <source>
        <dbReference type="EMBL" id="KAF1912243.1"/>
    </source>
</evidence>
<feature type="compositionally biased region" description="Gly residues" evidence="1">
    <location>
        <begin position="241"/>
        <end position="250"/>
    </location>
</feature>
<name>A0A6A5QA14_AMPQU</name>
<evidence type="ECO:0000313" key="3">
    <source>
        <dbReference type="Proteomes" id="UP000800096"/>
    </source>
</evidence>
<accession>A0A6A5QA14</accession>
<sequence>MQRGRQRGMPTNEVRERTEAIGQVAERRRLGAREKMGRRCGEASDERKNGQGGAGGEGMAKVSWGGGEQGGFPKGTLQVAGGEAGQGRSKVGEQRQDVDDARAGAMGSGCSGSHSAVGTVAAKRDVAAVRGEGEGAEVRVHAARKKLHCRGAARVVRGERARCRWACRNAQGVGDAGLVARMERERGRQQRGREGRELRLWWCLAWADRSRPKGVEGLGQVLPEEEQRAPAAEKGCTVAEGRGGGTGRGGSQWSRGRAPSRWAEHTWEMVQSRPRVSRQPSSGG</sequence>
<dbReference type="EMBL" id="ML979140">
    <property type="protein sequence ID" value="KAF1912243.1"/>
    <property type="molecule type" value="Genomic_DNA"/>
</dbReference>
<feature type="compositionally biased region" description="Basic and acidic residues" evidence="1">
    <location>
        <begin position="13"/>
        <end position="49"/>
    </location>
</feature>
<feature type="compositionally biased region" description="Gly residues" evidence="1">
    <location>
        <begin position="50"/>
        <end position="73"/>
    </location>
</feature>
<organism evidence="2 3">
    <name type="scientific">Ampelomyces quisqualis</name>
    <name type="common">Powdery mildew agent</name>
    <dbReference type="NCBI Taxonomy" id="50730"/>
    <lineage>
        <taxon>Eukaryota</taxon>
        <taxon>Fungi</taxon>
        <taxon>Dikarya</taxon>
        <taxon>Ascomycota</taxon>
        <taxon>Pezizomycotina</taxon>
        <taxon>Dothideomycetes</taxon>
        <taxon>Pleosporomycetidae</taxon>
        <taxon>Pleosporales</taxon>
        <taxon>Pleosporineae</taxon>
        <taxon>Phaeosphaeriaceae</taxon>
        <taxon>Ampelomyces</taxon>
    </lineage>
</organism>
<dbReference type="AlphaFoldDB" id="A0A6A5QA14"/>
<proteinExistence type="predicted"/>
<protein>
    <submittedName>
        <fullName evidence="2">Uncharacterized protein</fullName>
    </submittedName>
</protein>
<gene>
    <name evidence="2" type="ORF">BDU57DRAFT_357276</name>
</gene>
<reference evidence="2" key="1">
    <citation type="journal article" date="2020" name="Stud. Mycol.">
        <title>101 Dothideomycetes genomes: a test case for predicting lifestyles and emergence of pathogens.</title>
        <authorList>
            <person name="Haridas S."/>
            <person name="Albert R."/>
            <person name="Binder M."/>
            <person name="Bloem J."/>
            <person name="Labutti K."/>
            <person name="Salamov A."/>
            <person name="Andreopoulos B."/>
            <person name="Baker S."/>
            <person name="Barry K."/>
            <person name="Bills G."/>
            <person name="Bluhm B."/>
            <person name="Cannon C."/>
            <person name="Castanera R."/>
            <person name="Culley D."/>
            <person name="Daum C."/>
            <person name="Ezra D."/>
            <person name="Gonzalez J."/>
            <person name="Henrissat B."/>
            <person name="Kuo A."/>
            <person name="Liang C."/>
            <person name="Lipzen A."/>
            <person name="Lutzoni F."/>
            <person name="Magnuson J."/>
            <person name="Mondo S."/>
            <person name="Nolan M."/>
            <person name="Ohm R."/>
            <person name="Pangilinan J."/>
            <person name="Park H.-J."/>
            <person name="Ramirez L."/>
            <person name="Alfaro M."/>
            <person name="Sun H."/>
            <person name="Tritt A."/>
            <person name="Yoshinaga Y."/>
            <person name="Zwiers L.-H."/>
            <person name="Turgeon B."/>
            <person name="Goodwin S."/>
            <person name="Spatafora J."/>
            <person name="Crous P."/>
            <person name="Grigoriev I."/>
        </authorList>
    </citation>
    <scope>NUCLEOTIDE SEQUENCE</scope>
    <source>
        <strain evidence="2">HMLAC05119</strain>
    </source>
</reference>
<feature type="region of interest" description="Disordered" evidence="1">
    <location>
        <begin position="225"/>
        <end position="263"/>
    </location>
</feature>
<feature type="region of interest" description="Disordered" evidence="1">
    <location>
        <begin position="1"/>
        <end position="97"/>
    </location>
</feature>